<dbReference type="HOGENOM" id="CLU_1980149_0_0_6"/>
<dbReference type="EMBL" id="CP000155">
    <property type="protein sequence ID" value="ABC29766.1"/>
    <property type="molecule type" value="Genomic_DNA"/>
</dbReference>
<dbReference type="eggNOG" id="ENOG502ZPGC">
    <property type="taxonomic scope" value="Bacteria"/>
</dbReference>
<dbReference type="OrthoDB" id="5519990at2"/>
<proteinExistence type="predicted"/>
<organism evidence="1 2">
    <name type="scientific">Hahella chejuensis (strain KCTC 2396)</name>
    <dbReference type="NCBI Taxonomy" id="349521"/>
    <lineage>
        <taxon>Bacteria</taxon>
        <taxon>Pseudomonadati</taxon>
        <taxon>Pseudomonadota</taxon>
        <taxon>Gammaproteobacteria</taxon>
        <taxon>Oceanospirillales</taxon>
        <taxon>Hahellaceae</taxon>
        <taxon>Hahella</taxon>
    </lineage>
</organism>
<accession>Q2SHV8</accession>
<dbReference type="Proteomes" id="UP000000238">
    <property type="component" value="Chromosome"/>
</dbReference>
<evidence type="ECO:0008006" key="3">
    <source>
        <dbReference type="Google" id="ProtNLM"/>
    </source>
</evidence>
<protein>
    <recommendedName>
        <fullName evidence="3">N-acetyltransferase domain-containing protein</fullName>
    </recommendedName>
</protein>
<dbReference type="AlphaFoldDB" id="Q2SHV8"/>
<name>Q2SHV8_HAHCH</name>
<dbReference type="STRING" id="349521.HCH_02998"/>
<evidence type="ECO:0000313" key="1">
    <source>
        <dbReference type="EMBL" id="ABC29766.1"/>
    </source>
</evidence>
<dbReference type="RefSeq" id="WP_011396835.1">
    <property type="nucleotide sequence ID" value="NC_007645.1"/>
</dbReference>
<keyword evidence="2" id="KW-1185">Reference proteome</keyword>
<dbReference type="KEGG" id="hch:HCH_02998"/>
<sequence length="129" mass="13968">MADIQIEGVSLAEILSWTEAEFDALVLTDKPLVVNIGSASVLGQFSYTDKILTVELAQIDGGGEGVLPAITRIAKKAAQIKNAEHIECVVHAIHCANPNLKLRAHLERTGFEIKQVEGKGEAYFKRVSV</sequence>
<reference evidence="1 2" key="1">
    <citation type="journal article" date="2005" name="Nucleic Acids Res.">
        <title>Genomic blueprint of Hahella chejuensis, a marine microbe producing an algicidal agent.</title>
        <authorList>
            <person name="Jeong H."/>
            <person name="Yim J.H."/>
            <person name="Lee C."/>
            <person name="Choi S.-H."/>
            <person name="Park Y.K."/>
            <person name="Yoon S.H."/>
            <person name="Hur C.-G."/>
            <person name="Kang H.-Y."/>
            <person name="Kim D."/>
            <person name="Lee H.H."/>
            <person name="Park K.H."/>
            <person name="Park S.-H."/>
            <person name="Park H.-S."/>
            <person name="Lee H.K."/>
            <person name="Oh T.K."/>
            <person name="Kim J.F."/>
        </authorList>
    </citation>
    <scope>NUCLEOTIDE SEQUENCE [LARGE SCALE GENOMIC DNA]</scope>
    <source>
        <strain evidence="1 2">KCTC 2396</strain>
    </source>
</reference>
<evidence type="ECO:0000313" key="2">
    <source>
        <dbReference type="Proteomes" id="UP000000238"/>
    </source>
</evidence>
<gene>
    <name evidence="1" type="ordered locus">HCH_02998</name>
</gene>